<evidence type="ECO:0000256" key="5">
    <source>
        <dbReference type="SAM" id="SignalP"/>
    </source>
</evidence>
<keyword evidence="5" id="KW-0732">Signal</keyword>
<dbReference type="InterPro" id="IPR036249">
    <property type="entry name" value="Thioredoxin-like_sf"/>
</dbReference>
<dbReference type="PANTHER" id="PTHR42852">
    <property type="entry name" value="THIOL:DISULFIDE INTERCHANGE PROTEIN DSBE"/>
    <property type="match status" value="1"/>
</dbReference>
<sequence length="164" mass="17608">MFRTLLALFAALLLAACGDGNAPKLNTGMPAPAFATVRLDGSPVRYPDDFKGKPVVIRFWADWCPYCEGEMQDIDKVYPPLHAKGLEVLAVNVGQDHATASAFITRLAIHYPALLDEQAEITRRYGVIGLPTTYFVGADGVIKAKAVGEADAATFSRLAGALLQ</sequence>
<dbReference type="OrthoDB" id="9811352at2"/>
<evidence type="ECO:0000256" key="4">
    <source>
        <dbReference type="ARBA" id="ARBA00023284"/>
    </source>
</evidence>
<dbReference type="InterPro" id="IPR013766">
    <property type="entry name" value="Thioredoxin_domain"/>
</dbReference>
<evidence type="ECO:0000256" key="3">
    <source>
        <dbReference type="ARBA" id="ARBA00023157"/>
    </source>
</evidence>
<evidence type="ECO:0000313" key="8">
    <source>
        <dbReference type="Proteomes" id="UP000295443"/>
    </source>
</evidence>
<dbReference type="GO" id="GO:0015036">
    <property type="term" value="F:disulfide oxidoreductase activity"/>
    <property type="evidence" value="ECO:0007669"/>
    <property type="project" value="UniProtKB-ARBA"/>
</dbReference>
<evidence type="ECO:0000313" key="7">
    <source>
        <dbReference type="EMBL" id="TCJ11629.1"/>
    </source>
</evidence>
<dbReference type="RefSeq" id="WP_131449104.1">
    <property type="nucleotide sequence ID" value="NZ_SJZB01000052.1"/>
</dbReference>
<dbReference type="AlphaFoldDB" id="A0A4R1B7J1"/>
<dbReference type="InterPro" id="IPR013740">
    <property type="entry name" value="Redoxin"/>
</dbReference>
<feature type="signal peptide" evidence="5">
    <location>
        <begin position="1"/>
        <end position="22"/>
    </location>
</feature>
<dbReference type="Gene3D" id="3.40.30.10">
    <property type="entry name" value="Glutaredoxin"/>
    <property type="match status" value="1"/>
</dbReference>
<keyword evidence="4" id="KW-0676">Redox-active center</keyword>
<organism evidence="7 8">
    <name type="scientific">Parasulfuritortus cantonensis</name>
    <dbReference type="NCBI Taxonomy" id="2528202"/>
    <lineage>
        <taxon>Bacteria</taxon>
        <taxon>Pseudomonadati</taxon>
        <taxon>Pseudomonadota</taxon>
        <taxon>Betaproteobacteria</taxon>
        <taxon>Nitrosomonadales</taxon>
        <taxon>Thiobacillaceae</taxon>
        <taxon>Parasulfuritortus</taxon>
    </lineage>
</organism>
<accession>A0A4R1B7J1</accession>
<evidence type="ECO:0000256" key="1">
    <source>
        <dbReference type="ARBA" id="ARBA00004196"/>
    </source>
</evidence>
<comment type="caution">
    <text evidence="7">The sequence shown here is derived from an EMBL/GenBank/DDBJ whole genome shotgun (WGS) entry which is preliminary data.</text>
</comment>
<protein>
    <submittedName>
        <fullName evidence="7">TlpA family protein disulfide reductase</fullName>
    </submittedName>
</protein>
<dbReference type="GO" id="GO:0017004">
    <property type="term" value="P:cytochrome complex assembly"/>
    <property type="evidence" value="ECO:0007669"/>
    <property type="project" value="UniProtKB-KW"/>
</dbReference>
<evidence type="ECO:0000256" key="2">
    <source>
        <dbReference type="ARBA" id="ARBA00022748"/>
    </source>
</evidence>
<feature type="domain" description="Thioredoxin" evidence="6">
    <location>
        <begin position="25"/>
        <end position="164"/>
    </location>
</feature>
<dbReference type="PANTHER" id="PTHR42852:SF6">
    <property type="entry name" value="THIOL:DISULFIDE INTERCHANGE PROTEIN DSBE"/>
    <property type="match status" value="1"/>
</dbReference>
<dbReference type="CDD" id="cd02966">
    <property type="entry name" value="TlpA_like_family"/>
    <property type="match status" value="1"/>
</dbReference>
<dbReference type="PROSITE" id="PS51257">
    <property type="entry name" value="PROKAR_LIPOPROTEIN"/>
    <property type="match status" value="1"/>
</dbReference>
<dbReference type="InterPro" id="IPR017937">
    <property type="entry name" value="Thioredoxin_CS"/>
</dbReference>
<dbReference type="GO" id="GO:0030313">
    <property type="term" value="C:cell envelope"/>
    <property type="evidence" value="ECO:0007669"/>
    <property type="project" value="UniProtKB-SubCell"/>
</dbReference>
<keyword evidence="3" id="KW-1015">Disulfide bond</keyword>
<name>A0A4R1B7J1_9PROT</name>
<dbReference type="Pfam" id="PF08534">
    <property type="entry name" value="Redoxin"/>
    <property type="match status" value="1"/>
</dbReference>
<comment type="subcellular location">
    <subcellularLocation>
        <location evidence="1">Cell envelope</location>
    </subcellularLocation>
</comment>
<feature type="chain" id="PRO_5020604712" evidence="5">
    <location>
        <begin position="23"/>
        <end position="164"/>
    </location>
</feature>
<dbReference type="SUPFAM" id="SSF52833">
    <property type="entry name" value="Thioredoxin-like"/>
    <property type="match status" value="1"/>
</dbReference>
<keyword evidence="2" id="KW-0201">Cytochrome c-type biogenesis</keyword>
<proteinExistence type="predicted"/>
<keyword evidence="8" id="KW-1185">Reference proteome</keyword>
<dbReference type="InterPro" id="IPR050553">
    <property type="entry name" value="Thioredoxin_ResA/DsbE_sf"/>
</dbReference>
<dbReference type="Proteomes" id="UP000295443">
    <property type="component" value="Unassembled WGS sequence"/>
</dbReference>
<evidence type="ECO:0000259" key="6">
    <source>
        <dbReference type="PROSITE" id="PS51352"/>
    </source>
</evidence>
<dbReference type="PROSITE" id="PS51352">
    <property type="entry name" value="THIOREDOXIN_2"/>
    <property type="match status" value="1"/>
</dbReference>
<gene>
    <name evidence="7" type="ORF">EZJ19_15275</name>
</gene>
<dbReference type="PROSITE" id="PS00194">
    <property type="entry name" value="THIOREDOXIN_1"/>
    <property type="match status" value="1"/>
</dbReference>
<dbReference type="EMBL" id="SJZB01000052">
    <property type="protein sequence ID" value="TCJ11629.1"/>
    <property type="molecule type" value="Genomic_DNA"/>
</dbReference>
<reference evidence="7 8" key="1">
    <citation type="submission" date="2019-03" db="EMBL/GenBank/DDBJ databases">
        <title>Genome sequence of Thiobacillaceae bacterium LSR1, a sulfur-oxidizing bacterium isolated from freshwater sediment.</title>
        <authorList>
            <person name="Li S."/>
        </authorList>
    </citation>
    <scope>NUCLEOTIDE SEQUENCE [LARGE SCALE GENOMIC DNA]</scope>
    <source>
        <strain evidence="7 8">LSR1</strain>
    </source>
</reference>